<reference evidence="1 2" key="1">
    <citation type="journal article" date="2016" name="Sci. Rep.">
        <title>The genome sequence of the outbreeding globe artichoke constructed de novo incorporating a phase-aware low-pass sequencing strategy of F1 progeny.</title>
        <authorList>
            <person name="Scaglione D."/>
            <person name="Reyes-Chin-Wo S."/>
            <person name="Acquadro A."/>
            <person name="Froenicke L."/>
            <person name="Portis E."/>
            <person name="Beitel C."/>
            <person name="Tirone M."/>
            <person name="Mauro R."/>
            <person name="Lo Monaco A."/>
            <person name="Mauromicale G."/>
            <person name="Faccioli P."/>
            <person name="Cattivelli L."/>
            <person name="Rieseberg L."/>
            <person name="Michelmore R."/>
            <person name="Lanteri S."/>
        </authorList>
    </citation>
    <scope>NUCLEOTIDE SEQUENCE [LARGE SCALE GENOMIC DNA]</scope>
    <source>
        <strain evidence="1">2C</strain>
    </source>
</reference>
<feature type="non-terminal residue" evidence="1">
    <location>
        <position position="1"/>
    </location>
</feature>
<proteinExistence type="predicted"/>
<accession>A0A103YJC3</accession>
<evidence type="ECO:0000313" key="2">
    <source>
        <dbReference type="Proteomes" id="UP000243975"/>
    </source>
</evidence>
<sequence>IVRQYPTINTLHHFHLVLWSLEEQIRILRFQIFKRNLVLPSQKPKRSTIRSIWRMIDANQTTKSLTFLFMFKG</sequence>
<dbReference type="EMBL" id="LEKV01001027">
    <property type="protein sequence ID" value="KVI10204.1"/>
    <property type="molecule type" value="Genomic_DNA"/>
</dbReference>
<dbReference type="Proteomes" id="UP000243975">
    <property type="component" value="Unassembled WGS sequence"/>
</dbReference>
<protein>
    <submittedName>
        <fullName evidence="1">Uncharacterized protein</fullName>
    </submittedName>
</protein>
<name>A0A103YJC3_CYNCS</name>
<dbReference type="AlphaFoldDB" id="A0A103YJC3"/>
<gene>
    <name evidence="1" type="ORF">Ccrd_011447</name>
</gene>
<keyword evidence="2" id="KW-1185">Reference proteome</keyword>
<dbReference type="Gramene" id="KVI10204">
    <property type="protein sequence ID" value="KVI10204"/>
    <property type="gene ID" value="Ccrd_011447"/>
</dbReference>
<evidence type="ECO:0000313" key="1">
    <source>
        <dbReference type="EMBL" id="KVI10204.1"/>
    </source>
</evidence>
<organism evidence="1 2">
    <name type="scientific">Cynara cardunculus var. scolymus</name>
    <name type="common">Globe artichoke</name>
    <name type="synonym">Cynara scolymus</name>
    <dbReference type="NCBI Taxonomy" id="59895"/>
    <lineage>
        <taxon>Eukaryota</taxon>
        <taxon>Viridiplantae</taxon>
        <taxon>Streptophyta</taxon>
        <taxon>Embryophyta</taxon>
        <taxon>Tracheophyta</taxon>
        <taxon>Spermatophyta</taxon>
        <taxon>Magnoliopsida</taxon>
        <taxon>eudicotyledons</taxon>
        <taxon>Gunneridae</taxon>
        <taxon>Pentapetalae</taxon>
        <taxon>asterids</taxon>
        <taxon>campanulids</taxon>
        <taxon>Asterales</taxon>
        <taxon>Asteraceae</taxon>
        <taxon>Carduoideae</taxon>
        <taxon>Cardueae</taxon>
        <taxon>Carduinae</taxon>
        <taxon>Cynara</taxon>
    </lineage>
</organism>
<comment type="caution">
    <text evidence="1">The sequence shown here is derived from an EMBL/GenBank/DDBJ whole genome shotgun (WGS) entry which is preliminary data.</text>
</comment>